<organism evidence="1 2">
    <name type="scientific">Dothistroma septosporum (strain NZE10 / CBS 128990)</name>
    <name type="common">Red band needle blight fungus</name>
    <name type="synonym">Mycosphaerella pini</name>
    <dbReference type="NCBI Taxonomy" id="675120"/>
    <lineage>
        <taxon>Eukaryota</taxon>
        <taxon>Fungi</taxon>
        <taxon>Dikarya</taxon>
        <taxon>Ascomycota</taxon>
        <taxon>Pezizomycotina</taxon>
        <taxon>Dothideomycetes</taxon>
        <taxon>Dothideomycetidae</taxon>
        <taxon>Mycosphaerellales</taxon>
        <taxon>Mycosphaerellaceae</taxon>
        <taxon>Dothistroma</taxon>
    </lineage>
</organism>
<dbReference type="EMBL" id="KB446546">
    <property type="protein sequence ID" value="EME38941.1"/>
    <property type="molecule type" value="Genomic_DNA"/>
</dbReference>
<gene>
    <name evidence="1" type="ORF">DOTSEDRAFT_75594</name>
</gene>
<dbReference type="Proteomes" id="UP000016933">
    <property type="component" value="Unassembled WGS sequence"/>
</dbReference>
<keyword evidence="2" id="KW-1185">Reference proteome</keyword>
<dbReference type="HOGENOM" id="CLU_3014122_0_0_1"/>
<dbReference type="AlphaFoldDB" id="M2YJ55"/>
<evidence type="ECO:0000313" key="1">
    <source>
        <dbReference type="EMBL" id="EME38941.1"/>
    </source>
</evidence>
<name>M2YJ55_DOTSN</name>
<protein>
    <submittedName>
        <fullName evidence="1">Uncharacterized protein</fullName>
    </submittedName>
</protein>
<sequence>MPAILAFQCGVISSILENSAQRSVRERLIRRDDLAWVHDESPDDTRKCQRDLGVEV</sequence>
<reference evidence="2" key="1">
    <citation type="journal article" date="2012" name="PLoS Genet.">
        <title>The genomes of the fungal plant pathogens Cladosporium fulvum and Dothistroma septosporum reveal adaptation to different hosts and lifestyles but also signatures of common ancestry.</title>
        <authorList>
            <person name="de Wit P.J.G.M."/>
            <person name="van der Burgt A."/>
            <person name="Oekmen B."/>
            <person name="Stergiopoulos I."/>
            <person name="Abd-Elsalam K.A."/>
            <person name="Aerts A.L."/>
            <person name="Bahkali A.H."/>
            <person name="Beenen H.G."/>
            <person name="Chettri P."/>
            <person name="Cox M.P."/>
            <person name="Datema E."/>
            <person name="de Vries R.P."/>
            <person name="Dhillon B."/>
            <person name="Ganley A.R."/>
            <person name="Griffiths S.A."/>
            <person name="Guo Y."/>
            <person name="Hamelin R.C."/>
            <person name="Henrissat B."/>
            <person name="Kabir M.S."/>
            <person name="Jashni M.K."/>
            <person name="Kema G."/>
            <person name="Klaubauf S."/>
            <person name="Lapidus A."/>
            <person name="Levasseur A."/>
            <person name="Lindquist E."/>
            <person name="Mehrabi R."/>
            <person name="Ohm R.A."/>
            <person name="Owen T.J."/>
            <person name="Salamov A."/>
            <person name="Schwelm A."/>
            <person name="Schijlen E."/>
            <person name="Sun H."/>
            <person name="van den Burg H.A."/>
            <person name="van Ham R.C.H.J."/>
            <person name="Zhang S."/>
            <person name="Goodwin S.B."/>
            <person name="Grigoriev I.V."/>
            <person name="Collemare J."/>
            <person name="Bradshaw R.E."/>
        </authorList>
    </citation>
    <scope>NUCLEOTIDE SEQUENCE [LARGE SCALE GENOMIC DNA]</scope>
    <source>
        <strain evidence="2">NZE10 / CBS 128990</strain>
    </source>
</reference>
<proteinExistence type="predicted"/>
<evidence type="ECO:0000313" key="2">
    <source>
        <dbReference type="Proteomes" id="UP000016933"/>
    </source>
</evidence>
<reference evidence="1 2" key="2">
    <citation type="journal article" date="2012" name="PLoS Pathog.">
        <title>Diverse lifestyles and strategies of plant pathogenesis encoded in the genomes of eighteen Dothideomycetes fungi.</title>
        <authorList>
            <person name="Ohm R.A."/>
            <person name="Feau N."/>
            <person name="Henrissat B."/>
            <person name="Schoch C.L."/>
            <person name="Horwitz B.A."/>
            <person name="Barry K.W."/>
            <person name="Condon B.J."/>
            <person name="Copeland A.C."/>
            <person name="Dhillon B."/>
            <person name="Glaser F."/>
            <person name="Hesse C.N."/>
            <person name="Kosti I."/>
            <person name="LaButti K."/>
            <person name="Lindquist E.A."/>
            <person name="Lucas S."/>
            <person name="Salamov A.A."/>
            <person name="Bradshaw R.E."/>
            <person name="Ciuffetti L."/>
            <person name="Hamelin R.C."/>
            <person name="Kema G.H.J."/>
            <person name="Lawrence C."/>
            <person name="Scott J.A."/>
            <person name="Spatafora J.W."/>
            <person name="Turgeon B.G."/>
            <person name="de Wit P.J.G.M."/>
            <person name="Zhong S."/>
            <person name="Goodwin S.B."/>
            <person name="Grigoriev I.V."/>
        </authorList>
    </citation>
    <scope>NUCLEOTIDE SEQUENCE [LARGE SCALE GENOMIC DNA]</scope>
    <source>
        <strain evidence="2">NZE10 / CBS 128990</strain>
    </source>
</reference>
<accession>M2YJ55</accession>